<name>A0A512T042_9MICO</name>
<organism evidence="2 3">
    <name type="scientific">Knoellia locipacati</name>
    <dbReference type="NCBI Taxonomy" id="882824"/>
    <lineage>
        <taxon>Bacteria</taxon>
        <taxon>Bacillati</taxon>
        <taxon>Actinomycetota</taxon>
        <taxon>Actinomycetes</taxon>
        <taxon>Micrococcales</taxon>
        <taxon>Intrasporangiaceae</taxon>
        <taxon>Knoellia</taxon>
    </lineage>
</organism>
<keyword evidence="3" id="KW-1185">Reference proteome</keyword>
<reference evidence="2 3" key="1">
    <citation type="submission" date="2019-07" db="EMBL/GenBank/DDBJ databases">
        <title>Whole genome shotgun sequence of Knoellia locipacati NBRC 109775.</title>
        <authorList>
            <person name="Hosoyama A."/>
            <person name="Uohara A."/>
            <person name="Ohji S."/>
            <person name="Ichikawa N."/>
        </authorList>
    </citation>
    <scope>NUCLEOTIDE SEQUENCE [LARGE SCALE GENOMIC DNA]</scope>
    <source>
        <strain evidence="2 3">NBRC 109775</strain>
    </source>
</reference>
<dbReference type="Proteomes" id="UP000321793">
    <property type="component" value="Unassembled WGS sequence"/>
</dbReference>
<protein>
    <submittedName>
        <fullName evidence="2">Uncharacterized protein</fullName>
    </submittedName>
</protein>
<evidence type="ECO:0000313" key="3">
    <source>
        <dbReference type="Proteomes" id="UP000321793"/>
    </source>
</evidence>
<feature type="transmembrane region" description="Helical" evidence="1">
    <location>
        <begin position="92"/>
        <end position="110"/>
    </location>
</feature>
<sequence length="165" mass="17612">MAFSALPTRGIRNPLVRSLNLNRTLALAVFRIAEGGADPEVTWRQEAEDPKGAFQALGTYIAIGAMVAAPLVPWPYYLLIRDLLPRGLTTDLLDVMCIVLIPLSGLIGYVDCRLAASREAENLTLSKTPPAPPARLDLLGNGRVLGRSSTLGFVASLVASALFAI</sequence>
<evidence type="ECO:0000256" key="1">
    <source>
        <dbReference type="SAM" id="Phobius"/>
    </source>
</evidence>
<dbReference type="AlphaFoldDB" id="A0A512T042"/>
<evidence type="ECO:0000313" key="2">
    <source>
        <dbReference type="EMBL" id="GEQ13534.1"/>
    </source>
</evidence>
<gene>
    <name evidence="2" type="ORF">KLO01_15810</name>
</gene>
<proteinExistence type="predicted"/>
<dbReference type="EMBL" id="BKBA01000006">
    <property type="protein sequence ID" value="GEQ13534.1"/>
    <property type="molecule type" value="Genomic_DNA"/>
</dbReference>
<accession>A0A512T042</accession>
<keyword evidence="1" id="KW-1133">Transmembrane helix</keyword>
<keyword evidence="1" id="KW-0812">Transmembrane</keyword>
<keyword evidence="1" id="KW-0472">Membrane</keyword>
<feature type="transmembrane region" description="Helical" evidence="1">
    <location>
        <begin position="57"/>
        <end position="80"/>
    </location>
</feature>
<comment type="caution">
    <text evidence="2">The sequence shown here is derived from an EMBL/GenBank/DDBJ whole genome shotgun (WGS) entry which is preliminary data.</text>
</comment>